<dbReference type="Proteomes" id="UP000440367">
    <property type="component" value="Unassembled WGS sequence"/>
</dbReference>
<proteinExistence type="predicted"/>
<evidence type="ECO:0000313" key="15">
    <source>
        <dbReference type="Proteomes" id="UP000440367"/>
    </source>
</evidence>
<evidence type="ECO:0000313" key="11">
    <source>
        <dbReference type="EMBL" id="KAE9349784.1"/>
    </source>
</evidence>
<dbReference type="Proteomes" id="UP000460718">
    <property type="component" value="Unassembled WGS sequence"/>
</dbReference>
<evidence type="ECO:0000313" key="7">
    <source>
        <dbReference type="EMBL" id="KAE9174377.1"/>
    </source>
</evidence>
<dbReference type="Proteomes" id="UP000476176">
    <property type="component" value="Unassembled WGS sequence"/>
</dbReference>
<evidence type="ECO:0000313" key="2">
    <source>
        <dbReference type="EMBL" id="KAE8923012.1"/>
    </source>
</evidence>
<evidence type="ECO:0000313" key="17">
    <source>
        <dbReference type="Proteomes" id="UP000441208"/>
    </source>
</evidence>
<evidence type="ECO:0000313" key="4">
    <source>
        <dbReference type="EMBL" id="KAE9072553.1"/>
    </source>
</evidence>
<accession>A0A6A3W066</accession>
<comment type="caution">
    <text evidence="8">The sequence shown here is derived from an EMBL/GenBank/DDBJ whole genome shotgun (WGS) entry which is preliminary data.</text>
</comment>
<dbReference type="EMBL" id="QXGC01003611">
    <property type="protein sequence ID" value="KAE9174377.1"/>
    <property type="molecule type" value="Genomic_DNA"/>
</dbReference>
<evidence type="ECO:0000313" key="18">
    <source>
        <dbReference type="Proteomes" id="UP000460718"/>
    </source>
</evidence>
<dbReference type="PROSITE" id="PS51257">
    <property type="entry name" value="PROKAR_LIPOPROTEIN"/>
    <property type="match status" value="1"/>
</dbReference>
<dbReference type="EMBL" id="QXGD01000141">
    <property type="protein sequence ID" value="KAE9250932.1"/>
    <property type="molecule type" value="Genomic_DNA"/>
</dbReference>
<reference evidence="12 13" key="1">
    <citation type="submission" date="2018-08" db="EMBL/GenBank/DDBJ databases">
        <title>Genomic investigation of the strawberry pathogen Phytophthora fragariae indicates pathogenicity is determined by transcriptional variation in three key races.</title>
        <authorList>
            <person name="Adams T.M."/>
            <person name="Armitage A.D."/>
            <person name="Sobczyk M.K."/>
            <person name="Bates H.J."/>
            <person name="Dunwell J.M."/>
            <person name="Nellist C.F."/>
            <person name="Harrison R.J."/>
        </authorList>
    </citation>
    <scope>NUCLEOTIDE SEQUENCE [LARGE SCALE GENOMIC DNA]</scope>
    <source>
        <strain evidence="10 14">A4</strain>
        <strain evidence="9 15">BC-1</strain>
        <strain evidence="7 19">BC-23</strain>
        <strain evidence="8 13">NOV-27</strain>
        <strain evidence="6 16">NOV-5</strain>
        <strain evidence="5 17">NOV-71</strain>
        <strain evidence="11 20">NOV-77</strain>
        <strain evidence="2 12">NOV-9</strain>
        <strain evidence="4 21">ONT-3</strain>
        <strain evidence="3 18">SCRP245</strain>
    </source>
</reference>
<sequence length="72" mass="7757">MARSAAATGSVSASCTLGQQCLRARRARQTAARNRLPDGTTVSPSRSDSIRQPRNSREQGAQYPYSTTQDIS</sequence>
<dbReference type="Proteomes" id="UP000429523">
    <property type="component" value="Unassembled WGS sequence"/>
</dbReference>
<dbReference type="Proteomes" id="UP000437068">
    <property type="component" value="Unassembled WGS sequence"/>
</dbReference>
<dbReference type="Proteomes" id="UP000488956">
    <property type="component" value="Unassembled WGS sequence"/>
</dbReference>
<evidence type="ECO:0000313" key="10">
    <source>
        <dbReference type="EMBL" id="KAE9277240.1"/>
    </source>
</evidence>
<evidence type="ECO:0000313" key="5">
    <source>
        <dbReference type="EMBL" id="KAE9081024.1"/>
    </source>
</evidence>
<evidence type="ECO:0000313" key="12">
    <source>
        <dbReference type="Proteomes" id="UP000429523"/>
    </source>
</evidence>
<dbReference type="EMBL" id="QXGE01003076">
    <property type="protein sequence ID" value="KAE9277240.1"/>
    <property type="molecule type" value="Genomic_DNA"/>
</dbReference>
<protein>
    <submittedName>
        <fullName evidence="8">Uncharacterized protein</fullName>
    </submittedName>
</protein>
<evidence type="ECO:0000313" key="8">
    <source>
        <dbReference type="EMBL" id="KAE9174919.1"/>
    </source>
</evidence>
<evidence type="ECO:0000313" key="6">
    <source>
        <dbReference type="EMBL" id="KAE9125440.1"/>
    </source>
</evidence>
<evidence type="ECO:0000313" key="14">
    <source>
        <dbReference type="Proteomes" id="UP000437068"/>
    </source>
</evidence>
<organism evidence="8 13">
    <name type="scientific">Phytophthora fragariae</name>
    <dbReference type="NCBI Taxonomy" id="53985"/>
    <lineage>
        <taxon>Eukaryota</taxon>
        <taxon>Sar</taxon>
        <taxon>Stramenopiles</taxon>
        <taxon>Oomycota</taxon>
        <taxon>Peronosporomycetes</taxon>
        <taxon>Peronosporales</taxon>
        <taxon>Peronosporaceae</taxon>
        <taxon>Phytophthora</taxon>
    </lineage>
</organism>
<dbReference type="EMBL" id="QXGF01002906">
    <property type="protein sequence ID" value="KAE8923012.1"/>
    <property type="molecule type" value="Genomic_DNA"/>
</dbReference>
<gene>
    <name evidence="10" type="ORF">PF001_g25749</name>
    <name evidence="9" type="ORF">PF002_g4552</name>
    <name evidence="7" type="ORF">PF004_g26678</name>
    <name evidence="8" type="ORF">PF005_g25641</name>
    <name evidence="6" type="ORF">PF006_g16966</name>
    <name evidence="5" type="ORF">PF007_g22810</name>
    <name evidence="11" type="ORF">PF008_g6748</name>
    <name evidence="2" type="ORF">PF009_g26731</name>
    <name evidence="4" type="ORF">PF010_g25439</name>
    <name evidence="3" type="ORF">PF011_g24622</name>
</gene>
<dbReference type="EMBL" id="QXFY01000271">
    <property type="protein sequence ID" value="KAE9349784.1"/>
    <property type="molecule type" value="Genomic_DNA"/>
</dbReference>
<evidence type="ECO:0000313" key="21">
    <source>
        <dbReference type="Proteomes" id="UP000488956"/>
    </source>
</evidence>
<dbReference type="Proteomes" id="UP000441208">
    <property type="component" value="Unassembled WGS sequence"/>
</dbReference>
<dbReference type="EMBL" id="QXFX01002922">
    <property type="protein sequence ID" value="KAE9072553.1"/>
    <property type="molecule type" value="Genomic_DNA"/>
</dbReference>
<dbReference type="EMBL" id="QXFW01002831">
    <property type="protein sequence ID" value="KAE8975058.1"/>
    <property type="molecule type" value="Genomic_DNA"/>
</dbReference>
<dbReference type="Proteomes" id="UP000433483">
    <property type="component" value="Unassembled WGS sequence"/>
</dbReference>
<dbReference type="OrthoDB" id="10331051at2759"/>
<evidence type="ECO:0000313" key="16">
    <source>
        <dbReference type="Proteomes" id="UP000440732"/>
    </source>
</evidence>
<evidence type="ECO:0000313" key="9">
    <source>
        <dbReference type="EMBL" id="KAE9250932.1"/>
    </source>
</evidence>
<evidence type="ECO:0000256" key="1">
    <source>
        <dbReference type="SAM" id="MobiDB-lite"/>
    </source>
</evidence>
<feature type="region of interest" description="Disordered" evidence="1">
    <location>
        <begin position="23"/>
        <end position="72"/>
    </location>
</feature>
<dbReference type="Proteomes" id="UP000486351">
    <property type="component" value="Unassembled WGS sequence"/>
</dbReference>
<feature type="compositionally biased region" description="Basic and acidic residues" evidence="1">
    <location>
        <begin position="48"/>
        <end position="57"/>
    </location>
</feature>
<dbReference type="EMBL" id="QXFZ01002080">
    <property type="protein sequence ID" value="KAE9081024.1"/>
    <property type="molecule type" value="Genomic_DNA"/>
</dbReference>
<evidence type="ECO:0000313" key="19">
    <source>
        <dbReference type="Proteomes" id="UP000476176"/>
    </source>
</evidence>
<name>A0A6A3W066_9STRA</name>
<evidence type="ECO:0000313" key="13">
    <source>
        <dbReference type="Proteomes" id="UP000433483"/>
    </source>
</evidence>
<evidence type="ECO:0000313" key="20">
    <source>
        <dbReference type="Proteomes" id="UP000486351"/>
    </source>
</evidence>
<dbReference type="EMBL" id="QXGB01002798">
    <property type="protein sequence ID" value="KAE9174919.1"/>
    <property type="molecule type" value="Genomic_DNA"/>
</dbReference>
<dbReference type="EMBL" id="QXGA01001215">
    <property type="protein sequence ID" value="KAE9125440.1"/>
    <property type="molecule type" value="Genomic_DNA"/>
</dbReference>
<dbReference type="AlphaFoldDB" id="A0A6A3W066"/>
<evidence type="ECO:0000313" key="3">
    <source>
        <dbReference type="EMBL" id="KAE8975058.1"/>
    </source>
</evidence>
<keyword evidence="13" id="KW-1185">Reference proteome</keyword>
<dbReference type="Proteomes" id="UP000440732">
    <property type="component" value="Unassembled WGS sequence"/>
</dbReference>